<dbReference type="AlphaFoldDB" id="A0A8S1LK81"/>
<evidence type="ECO:0000313" key="2">
    <source>
        <dbReference type="Proteomes" id="UP000692954"/>
    </source>
</evidence>
<sequence>MIKEWFKQLQEQGYLEQIGAIIGNKFDLEQNVEIDMGRVGKTRE</sequence>
<proteinExistence type="predicted"/>
<accession>A0A8S1LK81</accession>
<protein>
    <submittedName>
        <fullName evidence="1">Uncharacterized protein</fullName>
    </submittedName>
</protein>
<dbReference type="Proteomes" id="UP000692954">
    <property type="component" value="Unassembled WGS sequence"/>
</dbReference>
<dbReference type="EMBL" id="CAJJDN010000024">
    <property type="protein sequence ID" value="CAD8068558.1"/>
    <property type="molecule type" value="Genomic_DNA"/>
</dbReference>
<gene>
    <name evidence="1" type="ORF">PSON_ATCC_30995.1.T0240212</name>
</gene>
<name>A0A8S1LK81_9CILI</name>
<evidence type="ECO:0000313" key="1">
    <source>
        <dbReference type="EMBL" id="CAD8068558.1"/>
    </source>
</evidence>
<keyword evidence="2" id="KW-1185">Reference proteome</keyword>
<comment type="caution">
    <text evidence="1">The sequence shown here is derived from an EMBL/GenBank/DDBJ whole genome shotgun (WGS) entry which is preliminary data.</text>
</comment>
<reference evidence="1" key="1">
    <citation type="submission" date="2021-01" db="EMBL/GenBank/DDBJ databases">
        <authorList>
            <consortium name="Genoscope - CEA"/>
            <person name="William W."/>
        </authorList>
    </citation>
    <scope>NUCLEOTIDE SEQUENCE</scope>
</reference>
<organism evidence="1 2">
    <name type="scientific">Paramecium sonneborni</name>
    <dbReference type="NCBI Taxonomy" id="65129"/>
    <lineage>
        <taxon>Eukaryota</taxon>
        <taxon>Sar</taxon>
        <taxon>Alveolata</taxon>
        <taxon>Ciliophora</taxon>
        <taxon>Intramacronucleata</taxon>
        <taxon>Oligohymenophorea</taxon>
        <taxon>Peniculida</taxon>
        <taxon>Parameciidae</taxon>
        <taxon>Paramecium</taxon>
    </lineage>
</organism>